<name>A0A5J4VZT9_9EUKA</name>
<accession>A0A5J4VZT9</accession>
<dbReference type="SMART" id="SM00710">
    <property type="entry name" value="PbH1"/>
    <property type="match status" value="6"/>
</dbReference>
<evidence type="ECO:0000313" key="2">
    <source>
        <dbReference type="Proteomes" id="UP000324800"/>
    </source>
</evidence>
<dbReference type="InterPro" id="IPR011050">
    <property type="entry name" value="Pectin_lyase_fold/virulence"/>
</dbReference>
<proteinExistence type="predicted"/>
<protein>
    <recommendedName>
        <fullName evidence="3">Right handed beta helix domain-containing protein</fullName>
    </recommendedName>
</protein>
<evidence type="ECO:0000313" key="1">
    <source>
        <dbReference type="EMBL" id="KAA6388088.1"/>
    </source>
</evidence>
<organism evidence="1 2">
    <name type="scientific">Streblomastix strix</name>
    <dbReference type="NCBI Taxonomy" id="222440"/>
    <lineage>
        <taxon>Eukaryota</taxon>
        <taxon>Metamonada</taxon>
        <taxon>Preaxostyla</taxon>
        <taxon>Oxymonadida</taxon>
        <taxon>Streblomastigidae</taxon>
        <taxon>Streblomastix</taxon>
    </lineage>
</organism>
<gene>
    <name evidence="1" type="ORF">EZS28_016385</name>
</gene>
<sequence>MINISAIRCKAQSDTSNDIPPTGYGRGIFLTGYGDYNLLTRLLDFRNMKFDGNTADKAGQTMYVAMTKVVEWRKEGTAGEYVKGNYSDGISSQNELYGIPVDSVTFDSYSLIQINELQNRLQYYWNVNRDEYYVRSNGSDQQSCNSSNPFISQTDTTRTFRNYPLDNTQLSTILIKASGGFNITGKAVFQLINFSLENSQQQQDTHPGIYGLSDAAQIDLQDCQFHMQNAGLYIRKCLVCTFLGEFNQPGSLIISDCKFENITKFGEINAGAQDTNGGAIYTEMFYANALIKITRTIIQQCEAQNGGGLYSKNIIAGNLELDQSCQFKQCKATSGNGGGIYAEIQSQETSTGFGGGIFICVRDTFRQSTQYFDLKGMKIYNNSASKAGQSFSQGGNAIRILNNGSYPITSTIKGCQFNSISSTDDSYGQGGSAIFIENNIINQQLYQNSLKQGGAIWVKLINGNQMTIYDIQIMNCSSENNGGGIYAETYDNSLLSLSGDIMFDNCTSLGLDGSGGGIYIEMNQPMGNIQITGNITFKNCKCESSGGGLCIIYHGQGFSTLIAGNFTFQGCTVMEYGGGIYINAELASQFEFNINDSLIQECVAKENSTLTYPTGYGGGIFLSGSGDYDQSTKRLDFIGMKIYNYSADKGGQSLYVAMTQLTELCKYDIAGDDLLLEKLYTPTKYRNLQSYRYQHFKQQKPN</sequence>
<dbReference type="AlphaFoldDB" id="A0A5J4VZT9"/>
<dbReference type="SUPFAM" id="SSF51126">
    <property type="entry name" value="Pectin lyase-like"/>
    <property type="match status" value="2"/>
</dbReference>
<reference evidence="1 2" key="1">
    <citation type="submission" date="2019-03" db="EMBL/GenBank/DDBJ databases">
        <title>Single cell metagenomics reveals metabolic interactions within the superorganism composed of flagellate Streblomastix strix and complex community of Bacteroidetes bacteria on its surface.</title>
        <authorList>
            <person name="Treitli S.C."/>
            <person name="Kolisko M."/>
            <person name="Husnik F."/>
            <person name="Keeling P."/>
            <person name="Hampl V."/>
        </authorList>
    </citation>
    <scope>NUCLEOTIDE SEQUENCE [LARGE SCALE GENOMIC DNA]</scope>
    <source>
        <strain evidence="1">ST1C</strain>
    </source>
</reference>
<dbReference type="Proteomes" id="UP000324800">
    <property type="component" value="Unassembled WGS sequence"/>
</dbReference>
<evidence type="ECO:0008006" key="3">
    <source>
        <dbReference type="Google" id="ProtNLM"/>
    </source>
</evidence>
<dbReference type="EMBL" id="SNRW01004120">
    <property type="protein sequence ID" value="KAA6388088.1"/>
    <property type="molecule type" value="Genomic_DNA"/>
</dbReference>
<dbReference type="InterPro" id="IPR006626">
    <property type="entry name" value="PbH1"/>
</dbReference>
<comment type="caution">
    <text evidence="1">The sequence shown here is derived from an EMBL/GenBank/DDBJ whole genome shotgun (WGS) entry which is preliminary data.</text>
</comment>